<evidence type="ECO:0000256" key="5">
    <source>
        <dbReference type="RuleBase" id="RU004182"/>
    </source>
</evidence>
<keyword evidence="2 4" id="KW-0285">Flavoprotein</keyword>
<keyword evidence="8" id="KW-0456">Lyase</keyword>
<dbReference type="InterPro" id="IPR014729">
    <property type="entry name" value="Rossmann-like_a/b/a_fold"/>
</dbReference>
<feature type="domain" description="Photolyase/cryptochrome alpha/beta" evidence="7">
    <location>
        <begin position="2"/>
        <end position="131"/>
    </location>
</feature>
<dbReference type="SUPFAM" id="SSF48173">
    <property type="entry name" value="Cryptochrome/photolyase FAD-binding domain"/>
    <property type="match status" value="1"/>
</dbReference>
<evidence type="ECO:0000256" key="1">
    <source>
        <dbReference type="ARBA" id="ARBA00001932"/>
    </source>
</evidence>
<dbReference type="Gene3D" id="3.40.50.620">
    <property type="entry name" value="HUPs"/>
    <property type="match status" value="1"/>
</dbReference>
<evidence type="ECO:0000313" key="8">
    <source>
        <dbReference type="EMBL" id="SEF88571.1"/>
    </source>
</evidence>
<sequence length="505" mass="57509">MTTAVLWFKRDLRLADHPALMRAVEIGDVIPLYIFEPDYWRLSDTSGRQFSVFAEAVADLRGQLRAVGSDLVIRCGDAVDELAKVLSEVGATHLISHEETGNDWTYSRDKRVAAWARGAGVIWQELPQSAVVRRLGDRDDWSKHRNAFLTKDALPAPKALNPVSIESDPIPDAPHDHCPQRQRGGRTSALATMESFLAERGHSYRKAMSSPVTAEHACSRLSVHLATGAVSIREVVQRTAHEQQMRRGTRDGWLGSLRSFQGRLAWRDHFTQKLEDEPELEHHCLHPAFETLRPRPADRATLTAWENGETGVPFVDACMRYLNATGWINFRMRAMLMSFASYHLWIDWRDSGQHFARAFTDYEPGIHWPQVQMQSGTTGINTLRIYNPVKQGLDQDPAGVFTRQWCPELAEVPDRFLQEPWRWDGEGRVIGRTYPRAIVDLAQASKQARDRIWAVRRDPSFGIAAARVVVKHASRKDKERHFVNDRAPRRGRAVKPDSRQQSFDF</sequence>
<dbReference type="EMBL" id="FNUZ01000002">
    <property type="protein sequence ID" value="SEF88571.1"/>
    <property type="molecule type" value="Genomic_DNA"/>
</dbReference>
<dbReference type="PANTHER" id="PTHR11455">
    <property type="entry name" value="CRYPTOCHROME"/>
    <property type="match status" value="1"/>
</dbReference>
<feature type="binding site" evidence="4">
    <location>
        <position position="204"/>
    </location>
    <ligand>
        <name>FAD</name>
        <dbReference type="ChEBI" id="CHEBI:57692"/>
    </ligand>
</feature>
<comment type="cofactor">
    <cofactor evidence="4">
        <name>FAD</name>
        <dbReference type="ChEBI" id="CHEBI:57692"/>
    </cofactor>
    <text evidence="4">Binds 1 FAD per subunit.</text>
</comment>
<dbReference type="InterPro" id="IPR036134">
    <property type="entry name" value="Crypto/Photolyase_FAD-like_sf"/>
</dbReference>
<feature type="compositionally biased region" description="Basic and acidic residues" evidence="6">
    <location>
        <begin position="481"/>
        <end position="498"/>
    </location>
</feature>
<dbReference type="Gene3D" id="1.10.579.10">
    <property type="entry name" value="DNA Cyclobutane Dipyrimidine Photolyase, subunit A, domain 3"/>
    <property type="match status" value="1"/>
</dbReference>
<reference evidence="8 9" key="1">
    <citation type="submission" date="2016-10" db="EMBL/GenBank/DDBJ databases">
        <authorList>
            <person name="de Groot N.N."/>
        </authorList>
    </citation>
    <scope>NUCLEOTIDE SEQUENCE [LARGE SCALE GENOMIC DNA]</scope>
    <source>
        <strain evidence="8 9">DSM 26915</strain>
    </source>
</reference>
<evidence type="ECO:0000256" key="2">
    <source>
        <dbReference type="ARBA" id="ARBA00022630"/>
    </source>
</evidence>
<keyword evidence="9" id="KW-1185">Reference proteome</keyword>
<name>A0A1H5VP18_9RHOB</name>
<evidence type="ECO:0000256" key="6">
    <source>
        <dbReference type="SAM" id="MobiDB-lite"/>
    </source>
</evidence>
<keyword evidence="5" id="KW-0157">Chromophore</keyword>
<dbReference type="InterPro" id="IPR002081">
    <property type="entry name" value="Cryptochrome/DNA_photolyase_1"/>
</dbReference>
<dbReference type="RefSeq" id="WP_103909495.1">
    <property type="nucleotide sequence ID" value="NZ_FNUZ01000002.1"/>
</dbReference>
<evidence type="ECO:0000313" key="9">
    <source>
        <dbReference type="Proteomes" id="UP000236752"/>
    </source>
</evidence>
<protein>
    <submittedName>
        <fullName evidence="8">Deoxyribodipyrimidine photo-lyase family protein (Cryptochrome)</fullName>
    </submittedName>
</protein>
<dbReference type="Proteomes" id="UP000236752">
    <property type="component" value="Unassembled WGS sequence"/>
</dbReference>
<keyword evidence="3 4" id="KW-0274">FAD</keyword>
<evidence type="ECO:0000256" key="3">
    <source>
        <dbReference type="ARBA" id="ARBA00022827"/>
    </source>
</evidence>
<dbReference type="GO" id="GO:0009416">
    <property type="term" value="P:response to light stimulus"/>
    <property type="evidence" value="ECO:0007669"/>
    <property type="project" value="TreeGrafter"/>
</dbReference>
<dbReference type="Pfam" id="PF03441">
    <property type="entry name" value="FAD_binding_7"/>
    <property type="match status" value="1"/>
</dbReference>
<comment type="similarity">
    <text evidence="5">Belongs to the DNA photolyase family.</text>
</comment>
<dbReference type="PROSITE" id="PS51645">
    <property type="entry name" value="PHR_CRY_ALPHA_BETA"/>
    <property type="match status" value="1"/>
</dbReference>
<dbReference type="PANTHER" id="PTHR11455:SF9">
    <property type="entry name" value="CRYPTOCHROME CIRCADIAN CLOCK 5 ISOFORM X1"/>
    <property type="match status" value="1"/>
</dbReference>
<dbReference type="Pfam" id="PF00875">
    <property type="entry name" value="DNA_photolyase"/>
    <property type="match status" value="1"/>
</dbReference>
<evidence type="ECO:0000259" key="7">
    <source>
        <dbReference type="PROSITE" id="PS51645"/>
    </source>
</evidence>
<dbReference type="SUPFAM" id="SSF52425">
    <property type="entry name" value="Cryptochrome/photolyase, N-terminal domain"/>
    <property type="match status" value="1"/>
</dbReference>
<gene>
    <name evidence="8" type="ORF">SAMN04488045_1110</name>
</gene>
<dbReference type="OrthoDB" id="9772484at2"/>
<dbReference type="InterPro" id="IPR005101">
    <property type="entry name" value="Cryptochr/Photolyase_FAD-bd"/>
</dbReference>
<proteinExistence type="inferred from homology"/>
<dbReference type="Gene3D" id="1.25.40.80">
    <property type="match status" value="1"/>
</dbReference>
<comment type="cofactor">
    <cofactor evidence="1">
        <name>(6R)-5,10-methylene-5,6,7,8-tetrahydrofolate</name>
        <dbReference type="ChEBI" id="CHEBI:15636"/>
    </cofactor>
</comment>
<feature type="region of interest" description="Disordered" evidence="6">
    <location>
        <begin position="481"/>
        <end position="505"/>
    </location>
</feature>
<dbReference type="AlphaFoldDB" id="A0A1H5VP18"/>
<accession>A0A1H5VP18</accession>
<dbReference type="InterPro" id="IPR036155">
    <property type="entry name" value="Crypto/Photolyase_N_sf"/>
</dbReference>
<dbReference type="GO" id="GO:0003904">
    <property type="term" value="F:deoxyribodipyrimidine photo-lyase activity"/>
    <property type="evidence" value="ECO:0007669"/>
    <property type="project" value="TreeGrafter"/>
</dbReference>
<evidence type="ECO:0000256" key="4">
    <source>
        <dbReference type="PIRSR" id="PIRSR602081-1"/>
    </source>
</evidence>
<dbReference type="GO" id="GO:0071949">
    <property type="term" value="F:FAD binding"/>
    <property type="evidence" value="ECO:0007669"/>
    <property type="project" value="TreeGrafter"/>
</dbReference>
<organism evidence="8 9">
    <name type="scientific">Thalassococcus halodurans</name>
    <dbReference type="NCBI Taxonomy" id="373675"/>
    <lineage>
        <taxon>Bacteria</taxon>
        <taxon>Pseudomonadati</taxon>
        <taxon>Pseudomonadota</taxon>
        <taxon>Alphaproteobacteria</taxon>
        <taxon>Rhodobacterales</taxon>
        <taxon>Roseobacteraceae</taxon>
        <taxon>Thalassococcus</taxon>
    </lineage>
</organism>
<dbReference type="PRINTS" id="PR00147">
    <property type="entry name" value="DNAPHOTLYASE"/>
</dbReference>
<dbReference type="InterPro" id="IPR006050">
    <property type="entry name" value="DNA_photolyase_N"/>
</dbReference>
<feature type="binding site" evidence="4">
    <location>
        <position position="260"/>
    </location>
    <ligand>
        <name>FAD</name>
        <dbReference type="ChEBI" id="CHEBI:57692"/>
    </ligand>
</feature>
<dbReference type="GO" id="GO:0003677">
    <property type="term" value="F:DNA binding"/>
    <property type="evidence" value="ECO:0007669"/>
    <property type="project" value="TreeGrafter"/>
</dbReference>